<reference evidence="1 2" key="1">
    <citation type="journal article" date="2018" name="Nat. Biotechnol.">
        <title>A standardized bacterial taxonomy based on genome phylogeny substantially revises the tree of life.</title>
        <authorList>
            <person name="Parks D.H."/>
            <person name="Chuvochina M."/>
            <person name="Waite D.W."/>
            <person name="Rinke C."/>
            <person name="Skarshewski A."/>
            <person name="Chaumeil P.A."/>
            <person name="Hugenholtz P."/>
        </authorList>
    </citation>
    <scope>NUCLEOTIDE SEQUENCE [LARGE SCALE GENOMIC DNA]</scope>
    <source>
        <strain evidence="1">UBA9375</strain>
    </source>
</reference>
<dbReference type="EMBL" id="DQAY01000008">
    <property type="protein sequence ID" value="HCO21718.1"/>
    <property type="molecule type" value="Genomic_DNA"/>
</dbReference>
<proteinExistence type="predicted"/>
<evidence type="ECO:0000313" key="2">
    <source>
        <dbReference type="Proteomes" id="UP000263642"/>
    </source>
</evidence>
<accession>A0A3D3R0G2</accession>
<organism evidence="1 2">
    <name type="scientific">Gimesia maris</name>
    <dbReference type="NCBI Taxonomy" id="122"/>
    <lineage>
        <taxon>Bacteria</taxon>
        <taxon>Pseudomonadati</taxon>
        <taxon>Planctomycetota</taxon>
        <taxon>Planctomycetia</taxon>
        <taxon>Planctomycetales</taxon>
        <taxon>Planctomycetaceae</taxon>
        <taxon>Gimesia</taxon>
    </lineage>
</organism>
<gene>
    <name evidence="1" type="ORF">DIT97_01100</name>
</gene>
<comment type="caution">
    <text evidence="1">The sequence shown here is derived from an EMBL/GenBank/DDBJ whole genome shotgun (WGS) entry which is preliminary data.</text>
</comment>
<sequence>MQKAGPISDERICSHATDTGDFQVDKAENSVIRFLLVQAVHCDEKRAMRATHSWKVSVAARRSQVNFFQWFPLHCLKGN</sequence>
<protein>
    <submittedName>
        <fullName evidence="1">Uncharacterized protein</fullName>
    </submittedName>
</protein>
<dbReference type="Proteomes" id="UP000263642">
    <property type="component" value="Unassembled WGS sequence"/>
</dbReference>
<evidence type="ECO:0000313" key="1">
    <source>
        <dbReference type="EMBL" id="HCO21718.1"/>
    </source>
</evidence>
<dbReference type="AlphaFoldDB" id="A0A3D3R0G2"/>
<name>A0A3D3R0G2_9PLAN</name>